<name>A0AA40CFY2_9PEZI</name>
<dbReference type="Proteomes" id="UP001174934">
    <property type="component" value="Unassembled WGS sequence"/>
</dbReference>
<organism evidence="2 3">
    <name type="scientific">Bombardia bombarda</name>
    <dbReference type="NCBI Taxonomy" id="252184"/>
    <lineage>
        <taxon>Eukaryota</taxon>
        <taxon>Fungi</taxon>
        <taxon>Dikarya</taxon>
        <taxon>Ascomycota</taxon>
        <taxon>Pezizomycotina</taxon>
        <taxon>Sordariomycetes</taxon>
        <taxon>Sordariomycetidae</taxon>
        <taxon>Sordariales</taxon>
        <taxon>Lasiosphaeriaceae</taxon>
        <taxon>Bombardia</taxon>
    </lineage>
</organism>
<dbReference type="EMBL" id="JAULSR010000001">
    <property type="protein sequence ID" value="KAK0635899.1"/>
    <property type="molecule type" value="Genomic_DNA"/>
</dbReference>
<dbReference type="Gene3D" id="3.30.70.1060">
    <property type="entry name" value="Dimeric alpha+beta barrel"/>
    <property type="match status" value="1"/>
</dbReference>
<gene>
    <name evidence="2" type="ORF">B0T17DRAFT_483534</name>
</gene>
<dbReference type="AlphaFoldDB" id="A0AA40CFY2"/>
<dbReference type="InterPro" id="IPR011008">
    <property type="entry name" value="Dimeric_a/b-barrel"/>
</dbReference>
<protein>
    <recommendedName>
        <fullName evidence="1">YCII-related domain-containing protein</fullName>
    </recommendedName>
</protein>
<evidence type="ECO:0000313" key="3">
    <source>
        <dbReference type="Proteomes" id="UP001174934"/>
    </source>
</evidence>
<evidence type="ECO:0000259" key="1">
    <source>
        <dbReference type="Pfam" id="PF03795"/>
    </source>
</evidence>
<dbReference type="InterPro" id="IPR051807">
    <property type="entry name" value="Sec-metab_biosynth-assoc"/>
</dbReference>
<keyword evidence="3" id="KW-1185">Reference proteome</keyword>
<reference evidence="2" key="1">
    <citation type="submission" date="2023-06" db="EMBL/GenBank/DDBJ databases">
        <title>Genome-scale phylogeny and comparative genomics of the fungal order Sordariales.</title>
        <authorList>
            <consortium name="Lawrence Berkeley National Laboratory"/>
            <person name="Hensen N."/>
            <person name="Bonometti L."/>
            <person name="Westerberg I."/>
            <person name="Brannstrom I.O."/>
            <person name="Guillou S."/>
            <person name="Cros-Aarteil S."/>
            <person name="Calhoun S."/>
            <person name="Haridas S."/>
            <person name="Kuo A."/>
            <person name="Mondo S."/>
            <person name="Pangilinan J."/>
            <person name="Riley R."/>
            <person name="LaButti K."/>
            <person name="Andreopoulos B."/>
            <person name="Lipzen A."/>
            <person name="Chen C."/>
            <person name="Yanf M."/>
            <person name="Daum C."/>
            <person name="Ng V."/>
            <person name="Clum A."/>
            <person name="Steindorff A."/>
            <person name="Ohm R."/>
            <person name="Martin F."/>
            <person name="Silar P."/>
            <person name="Natvig D."/>
            <person name="Lalanne C."/>
            <person name="Gautier V."/>
            <person name="Ament-velasquez S.L."/>
            <person name="Kruys A."/>
            <person name="Hutchinson M.I."/>
            <person name="Powell A.J."/>
            <person name="Barry K."/>
            <person name="Miller A.N."/>
            <person name="Grigoriev I.V."/>
            <person name="Debuchy R."/>
            <person name="Gladieux P."/>
            <person name="Thoren M.H."/>
            <person name="Johannesson H."/>
        </authorList>
    </citation>
    <scope>NUCLEOTIDE SEQUENCE</scope>
    <source>
        <strain evidence="2">SMH3391-2</strain>
    </source>
</reference>
<comment type="caution">
    <text evidence="2">The sequence shown here is derived from an EMBL/GenBank/DDBJ whole genome shotgun (WGS) entry which is preliminary data.</text>
</comment>
<dbReference type="InterPro" id="IPR005545">
    <property type="entry name" value="YCII"/>
</dbReference>
<accession>A0AA40CFY2</accession>
<dbReference type="SUPFAM" id="SSF54909">
    <property type="entry name" value="Dimeric alpha+beta barrel"/>
    <property type="match status" value="1"/>
</dbReference>
<feature type="domain" description="YCII-related" evidence="1">
    <location>
        <begin position="11"/>
        <end position="98"/>
    </location>
</feature>
<sequence length="117" mass="12880">MSSSTGRKYEWLVVIPDFPGVLDKRVAARPAHFAGLKTVIDAGLCKMGGAILDEVPVDDEPSSLKMSGSTIVMIAETREEILEALRNDTYTKQGVWDVEKAQMWPLKCAFRIPVPTS</sequence>
<evidence type="ECO:0000313" key="2">
    <source>
        <dbReference type="EMBL" id="KAK0635899.1"/>
    </source>
</evidence>
<proteinExistence type="predicted"/>
<dbReference type="PANTHER" id="PTHR33606:SF3">
    <property type="entry name" value="PROTEIN YCII"/>
    <property type="match status" value="1"/>
</dbReference>
<dbReference type="PANTHER" id="PTHR33606">
    <property type="entry name" value="PROTEIN YCII"/>
    <property type="match status" value="1"/>
</dbReference>
<dbReference type="Pfam" id="PF03795">
    <property type="entry name" value="YCII"/>
    <property type="match status" value="1"/>
</dbReference>